<sequence>MQLIDSHCHFDFDAFADDRDRVWTSCRALGVRGMIVPGVSSGQWPDLFALVSRQPHWYGAVGLHPWWIEREPLPVDVLRQRLLEYGARGDCVAVGECGLDKGLQVSLERQEAIFRLHLAAACELHLPVIVHVHRYHAQALRILKDVRPAKGGVIHAFSGSEEIAREYWQLGFHLGIGGTITYERAGKTRRAVAAMPMESLLLESDAPDMPLCGHQGERNSPERLPEIAAALARLRGISVEEVAAHTRDNTQRLFSL</sequence>
<dbReference type="PANTHER" id="PTHR46124:SF3">
    <property type="entry name" value="HYDROLASE"/>
    <property type="match status" value="1"/>
</dbReference>
<gene>
    <name evidence="3" type="primary">yjjV</name>
    <name evidence="3" type="ORF">Maes01_02181</name>
</gene>
<evidence type="ECO:0000313" key="3">
    <source>
        <dbReference type="EMBL" id="GAA5525610.1"/>
    </source>
</evidence>
<evidence type="ECO:0000256" key="2">
    <source>
        <dbReference type="ARBA" id="ARBA00022801"/>
    </source>
</evidence>
<accession>A0ABP9WTZ6</accession>
<evidence type="ECO:0000313" key="4">
    <source>
        <dbReference type="Proteomes" id="UP001408594"/>
    </source>
</evidence>
<name>A0ABP9WTZ6_9GAMM</name>
<dbReference type="SUPFAM" id="SSF51556">
    <property type="entry name" value="Metallo-dependent hydrolases"/>
    <property type="match status" value="1"/>
</dbReference>
<dbReference type="RefSeq" id="WP_345551438.1">
    <property type="nucleotide sequence ID" value="NZ_BAABRT010000017.1"/>
</dbReference>
<proteinExistence type="inferred from homology"/>
<dbReference type="EMBL" id="BAABRT010000017">
    <property type="protein sequence ID" value="GAA5525610.1"/>
    <property type="molecule type" value="Genomic_DNA"/>
</dbReference>
<dbReference type="GO" id="GO:0016787">
    <property type="term" value="F:hydrolase activity"/>
    <property type="evidence" value="ECO:0007669"/>
    <property type="project" value="UniProtKB-KW"/>
</dbReference>
<keyword evidence="4" id="KW-1185">Reference proteome</keyword>
<dbReference type="Gene3D" id="3.20.20.140">
    <property type="entry name" value="Metal-dependent hydrolases"/>
    <property type="match status" value="1"/>
</dbReference>
<dbReference type="CDD" id="cd01310">
    <property type="entry name" value="TatD_DNAse"/>
    <property type="match status" value="1"/>
</dbReference>
<dbReference type="Proteomes" id="UP001408594">
    <property type="component" value="Unassembled WGS sequence"/>
</dbReference>
<dbReference type="Pfam" id="PF01026">
    <property type="entry name" value="TatD_DNase"/>
    <property type="match status" value="1"/>
</dbReference>
<dbReference type="PIRSF" id="PIRSF005902">
    <property type="entry name" value="DNase_TatD"/>
    <property type="match status" value="1"/>
</dbReference>
<dbReference type="PROSITE" id="PS01137">
    <property type="entry name" value="TATD_1"/>
    <property type="match status" value="1"/>
</dbReference>
<dbReference type="InterPro" id="IPR032466">
    <property type="entry name" value="Metal_Hydrolase"/>
</dbReference>
<protein>
    <submittedName>
        <fullName evidence="3">Metal-dependent hydrolase YjjV</fullName>
    </submittedName>
</protein>
<keyword evidence="2 3" id="KW-0378">Hydrolase</keyword>
<evidence type="ECO:0000256" key="1">
    <source>
        <dbReference type="ARBA" id="ARBA00009275"/>
    </source>
</evidence>
<dbReference type="InterPro" id="IPR001130">
    <property type="entry name" value="TatD-like"/>
</dbReference>
<reference evidence="3 4" key="1">
    <citation type="submission" date="2024-02" db="EMBL/GenBank/DDBJ databases">
        <title>Microbulbifer aestuariivivens NBRC 112533.</title>
        <authorList>
            <person name="Ichikawa N."/>
            <person name="Katano-Makiyama Y."/>
            <person name="Hidaka K."/>
        </authorList>
    </citation>
    <scope>NUCLEOTIDE SEQUENCE [LARGE SCALE GENOMIC DNA]</scope>
    <source>
        <strain evidence="3 4">NBRC 112533</strain>
    </source>
</reference>
<comment type="caution">
    <text evidence="3">The sequence shown here is derived from an EMBL/GenBank/DDBJ whole genome shotgun (WGS) entry which is preliminary data.</text>
</comment>
<dbReference type="InterPro" id="IPR018228">
    <property type="entry name" value="DNase_TatD-rel_CS"/>
</dbReference>
<organism evidence="3 4">
    <name type="scientific">Microbulbifer aestuariivivens</name>
    <dbReference type="NCBI Taxonomy" id="1908308"/>
    <lineage>
        <taxon>Bacteria</taxon>
        <taxon>Pseudomonadati</taxon>
        <taxon>Pseudomonadota</taxon>
        <taxon>Gammaproteobacteria</taxon>
        <taxon>Cellvibrionales</taxon>
        <taxon>Microbulbiferaceae</taxon>
        <taxon>Microbulbifer</taxon>
    </lineage>
</organism>
<comment type="similarity">
    <text evidence="1">Belongs to the metallo-dependent hydrolases superfamily. TatD-type hydrolase family.</text>
</comment>
<dbReference type="PANTHER" id="PTHR46124">
    <property type="entry name" value="D-AMINOACYL-TRNA DEACYLASE"/>
    <property type="match status" value="1"/>
</dbReference>